<proteinExistence type="predicted"/>
<feature type="region of interest" description="Disordered" evidence="1">
    <location>
        <begin position="596"/>
        <end position="647"/>
    </location>
</feature>
<dbReference type="KEGG" id="cre:CHLRE_12g515901v5"/>
<feature type="compositionally biased region" description="Low complexity" evidence="1">
    <location>
        <begin position="175"/>
        <end position="205"/>
    </location>
</feature>
<name>A0A2K3D3R3_CHLRE</name>
<feature type="compositionally biased region" description="Basic residues" evidence="1">
    <location>
        <begin position="224"/>
        <end position="241"/>
    </location>
</feature>
<feature type="compositionally biased region" description="Pro residues" evidence="1">
    <location>
        <begin position="119"/>
        <end position="128"/>
    </location>
</feature>
<dbReference type="GeneID" id="5728772"/>
<feature type="compositionally biased region" description="Polar residues" evidence="1">
    <location>
        <begin position="1362"/>
        <end position="1372"/>
    </location>
</feature>
<feature type="compositionally biased region" description="Low complexity" evidence="1">
    <location>
        <begin position="355"/>
        <end position="370"/>
    </location>
</feature>
<organism evidence="2 3">
    <name type="scientific">Chlamydomonas reinhardtii</name>
    <name type="common">Chlamydomonas smithii</name>
    <dbReference type="NCBI Taxonomy" id="3055"/>
    <lineage>
        <taxon>Eukaryota</taxon>
        <taxon>Viridiplantae</taxon>
        <taxon>Chlorophyta</taxon>
        <taxon>core chlorophytes</taxon>
        <taxon>Chlorophyceae</taxon>
        <taxon>CS clade</taxon>
        <taxon>Chlamydomonadales</taxon>
        <taxon>Chlamydomonadaceae</taxon>
        <taxon>Chlamydomonas</taxon>
    </lineage>
</organism>
<dbReference type="ExpressionAtlas" id="A0A2K3D3R3">
    <property type="expression patterns" value="baseline"/>
</dbReference>
<feature type="compositionally biased region" description="Low complexity" evidence="1">
    <location>
        <begin position="1424"/>
        <end position="1433"/>
    </location>
</feature>
<evidence type="ECO:0000313" key="3">
    <source>
        <dbReference type="Proteomes" id="UP000006906"/>
    </source>
</evidence>
<feature type="compositionally biased region" description="Low complexity" evidence="1">
    <location>
        <begin position="432"/>
        <end position="449"/>
    </location>
</feature>
<protein>
    <submittedName>
        <fullName evidence="2">Uncharacterized protein</fullName>
    </submittedName>
</protein>
<feature type="region of interest" description="Disordered" evidence="1">
    <location>
        <begin position="333"/>
        <end position="370"/>
    </location>
</feature>
<feature type="region of interest" description="Disordered" evidence="1">
    <location>
        <begin position="1360"/>
        <end position="1437"/>
    </location>
</feature>
<feature type="compositionally biased region" description="Basic and acidic residues" evidence="1">
    <location>
        <begin position="709"/>
        <end position="721"/>
    </location>
</feature>
<dbReference type="InParanoid" id="A0A2K3D3R3"/>
<reference evidence="2 3" key="1">
    <citation type="journal article" date="2007" name="Science">
        <title>The Chlamydomonas genome reveals the evolution of key animal and plant functions.</title>
        <authorList>
            <person name="Merchant S.S."/>
            <person name="Prochnik S.E."/>
            <person name="Vallon O."/>
            <person name="Harris E.H."/>
            <person name="Karpowicz S.J."/>
            <person name="Witman G.B."/>
            <person name="Terry A."/>
            <person name="Salamov A."/>
            <person name="Fritz-Laylin L.K."/>
            <person name="Marechal-Drouard L."/>
            <person name="Marshall W.F."/>
            <person name="Qu L.H."/>
            <person name="Nelson D.R."/>
            <person name="Sanderfoot A.A."/>
            <person name="Spalding M.H."/>
            <person name="Kapitonov V.V."/>
            <person name="Ren Q."/>
            <person name="Ferris P."/>
            <person name="Lindquist E."/>
            <person name="Shapiro H."/>
            <person name="Lucas S.M."/>
            <person name="Grimwood J."/>
            <person name="Schmutz J."/>
            <person name="Cardol P."/>
            <person name="Cerutti H."/>
            <person name="Chanfreau G."/>
            <person name="Chen C.L."/>
            <person name="Cognat V."/>
            <person name="Croft M.T."/>
            <person name="Dent R."/>
            <person name="Dutcher S."/>
            <person name="Fernandez E."/>
            <person name="Fukuzawa H."/>
            <person name="Gonzalez-Ballester D."/>
            <person name="Gonzalez-Halphen D."/>
            <person name="Hallmann A."/>
            <person name="Hanikenne M."/>
            <person name="Hippler M."/>
            <person name="Inwood W."/>
            <person name="Jabbari K."/>
            <person name="Kalanon M."/>
            <person name="Kuras R."/>
            <person name="Lefebvre P.A."/>
            <person name="Lemaire S.D."/>
            <person name="Lobanov A.V."/>
            <person name="Lohr M."/>
            <person name="Manuell A."/>
            <person name="Meier I."/>
            <person name="Mets L."/>
            <person name="Mittag M."/>
            <person name="Mittelmeier T."/>
            <person name="Moroney J.V."/>
            <person name="Moseley J."/>
            <person name="Napoli C."/>
            <person name="Nedelcu A.M."/>
            <person name="Niyogi K."/>
            <person name="Novoselov S.V."/>
            <person name="Paulsen I.T."/>
            <person name="Pazour G."/>
            <person name="Purton S."/>
            <person name="Ral J.P."/>
            <person name="Riano-Pachon D.M."/>
            <person name="Riekhof W."/>
            <person name="Rymarquis L."/>
            <person name="Schroda M."/>
            <person name="Stern D."/>
            <person name="Umen J."/>
            <person name="Willows R."/>
            <person name="Wilson N."/>
            <person name="Zimmer S.L."/>
            <person name="Allmer J."/>
            <person name="Balk J."/>
            <person name="Bisova K."/>
            <person name="Chen C.J."/>
            <person name="Elias M."/>
            <person name="Gendler K."/>
            <person name="Hauser C."/>
            <person name="Lamb M.R."/>
            <person name="Ledford H."/>
            <person name="Long J.C."/>
            <person name="Minagawa J."/>
            <person name="Page M.D."/>
            <person name="Pan J."/>
            <person name="Pootakham W."/>
            <person name="Roje S."/>
            <person name="Rose A."/>
            <person name="Stahlberg E."/>
            <person name="Terauchi A.M."/>
            <person name="Yang P."/>
            <person name="Ball S."/>
            <person name="Bowler C."/>
            <person name="Dieckmann C.L."/>
            <person name="Gladyshev V.N."/>
            <person name="Green P."/>
            <person name="Jorgensen R."/>
            <person name="Mayfield S."/>
            <person name="Mueller-Roeber B."/>
            <person name="Rajamani S."/>
            <person name="Sayre R.T."/>
            <person name="Brokstein P."/>
            <person name="Dubchak I."/>
            <person name="Goodstein D."/>
            <person name="Hornick L."/>
            <person name="Huang Y.W."/>
            <person name="Jhaveri J."/>
            <person name="Luo Y."/>
            <person name="Martinez D."/>
            <person name="Ngau W.C."/>
            <person name="Otillar B."/>
            <person name="Poliakov A."/>
            <person name="Porter A."/>
            <person name="Szajkowski L."/>
            <person name="Werner G."/>
            <person name="Zhou K."/>
            <person name="Grigoriev I.V."/>
            <person name="Rokhsar D.S."/>
            <person name="Grossman A.R."/>
        </authorList>
    </citation>
    <scope>NUCLEOTIDE SEQUENCE [LARGE SCALE GENOMIC DNA]</scope>
    <source>
        <strain evidence="3">CC-503</strain>
    </source>
</reference>
<feature type="region of interest" description="Disordered" evidence="1">
    <location>
        <begin position="668"/>
        <end position="721"/>
    </location>
</feature>
<feature type="region of interest" description="Disordered" evidence="1">
    <location>
        <begin position="430"/>
        <end position="491"/>
    </location>
</feature>
<feature type="compositionally biased region" description="Polar residues" evidence="1">
    <location>
        <begin position="105"/>
        <end position="117"/>
    </location>
</feature>
<feature type="compositionally biased region" description="Low complexity" evidence="1">
    <location>
        <begin position="465"/>
        <end position="479"/>
    </location>
</feature>
<dbReference type="OrthoDB" id="10617880at2759"/>
<sequence length="1495" mass="150022">MDVSSLWAEASEEVEPSLASTGGEEDRSLVTRVTRTRTRSAAAPSTAPPHKRTQLQQPAPPSTPDRAQPLPQYAPSDVSSASTAPHAAGPFNNVMSAAALSSSAVPTTMHATPQRTRPSAPPSTPAQPGPASGTSGGGGLVLVPSRELQVSGDLAAALEAELQEIERKYIDAGLPPRRSSPGSTRRWSAAQSPAASAGGASAVAQRPSSVSRHYQLHRDATHPLHPHHAHHHQHHQHHILHQRAAGYRAHEQHEPGLEAAAHAQPPLMPAASTLPPADASAGLACEPVPLPSRLLTVALPGLPAAAVPAPDAASAGAARSLLSMFAVDEAPGAAGMAKPGNAAEPAPGAQASHVAPGAAPSGAQGGKPATDTLTQLLSRLQQQHLPLGQEEGAGEPGSPAVRALGQGLQTVHGAYDRLESRVRELRALVGGSPHSSAPHSTAASARSSPGRSEAGRVQAVRMEGSPAQAQPGATTAASSSGGGARGASVPGGVPGVLLHTLAGVSKELHGASGEGTGGASADLSSGHVGSATRALDMLLGLSLVDGLESGYHQQRPAAVAGAADTASDAVQVPAALGVEAVVHGTGTWEAVPAGIPAHVLRPSPGGSSGGGSHATGSRSSTAAGMRASGWMSTPTATSTTSGGDASASLASEVTLRNTPQQLQAPQLSHLGERHRQQQSLPNTTPLLPAQQQPQPDHQHYFDAASRPQRPQEEGRQPRISDADALVPLVGQGREEELQSGIPLSCALPDGGAAVMEARARLAAATAASARTAAAAAAAAKAAEDDDAAREAARNQPPPPVFQTVLAADRPARLHGRPLGALDAYALLPPAHVTSVIRPLLHLARDSEAAADADCQSHRVLSPDMVTQPSGGGRQADEQSRTAAAAAAARAEEEALELLEALEWSVAADAAALDDEFLAVLGRRLGHLDLAHGAGDAAASSATAMHSAAGQAAGAGFGGPAAAAVAAAMAAATGSSGGGQGLETELLRAARQTALGAVQSRLEQLQVRYASKRRHRRVASTSSAAARPEAMAAVPAAAAAGVASGAGGSLTPSKGLQSILSHCASPNRRAAAGETPSPAAAAAGVSTTVAGFARSPRYGAPTVAAHSTPHAAHPPQPAAARRLYAANSSLTPPAQTAASFPHASIGAGSVGSPLRGPVSQHLYAKHSDVRLQISSPRFTSASKPSPAASLGYSSQTPPSAGGATTPEAADAAAGTVACSSGSGPVGGPEGPGLQLPAATTPEELEELRALCDMARHLPQLGPLERVQLWGRVGEVLAHKLARANPVEHQHQQRGGIPDRPAGGSRYATPVKATAFEAEEQHASGDAESPGTAGRGAGEQQWGSLHSGGSLTRGYAAVWERRQNSTGSRGQSMSPARGGEGSDVPGNQSPGAAAASPTHTVSSSTGPGGARLRLMPQQPRSPGPVAASAAAAAPATGMRSPGGAGLLDSTMEVVHRLIAPNATLAQAMSLNWKAVRTHLASQEAAASPQRLALSPKH</sequence>
<feature type="compositionally biased region" description="Low complexity" evidence="1">
    <location>
        <begin position="1199"/>
        <end position="1221"/>
    </location>
</feature>
<evidence type="ECO:0000256" key="1">
    <source>
        <dbReference type="SAM" id="MobiDB-lite"/>
    </source>
</evidence>
<dbReference type="Gramene" id="PNW75175">
    <property type="protein sequence ID" value="PNW75175"/>
    <property type="gene ID" value="CHLRE_12g515901v5"/>
</dbReference>
<feature type="compositionally biased region" description="Low complexity" evidence="1">
    <location>
        <begin position="614"/>
        <end position="624"/>
    </location>
</feature>
<dbReference type="RefSeq" id="XP_042918394.1">
    <property type="nucleotide sequence ID" value="XM_043068299.1"/>
</dbReference>
<feature type="compositionally biased region" description="Low complexity" evidence="1">
    <location>
        <begin position="685"/>
        <end position="695"/>
    </location>
</feature>
<dbReference type="EMBL" id="CM008973">
    <property type="protein sequence ID" value="PNW75175.1"/>
    <property type="molecule type" value="Genomic_DNA"/>
</dbReference>
<dbReference type="Proteomes" id="UP000006906">
    <property type="component" value="Chromosome 12"/>
</dbReference>
<feature type="compositionally biased region" description="Low complexity" evidence="1">
    <location>
        <begin position="632"/>
        <end position="647"/>
    </location>
</feature>
<evidence type="ECO:0000313" key="2">
    <source>
        <dbReference type="EMBL" id="PNW75175.1"/>
    </source>
</evidence>
<feature type="region of interest" description="Disordered" evidence="1">
    <location>
        <begin position="1282"/>
        <end position="1348"/>
    </location>
</feature>
<feature type="region of interest" description="Disordered" evidence="1">
    <location>
        <begin position="863"/>
        <end position="886"/>
    </location>
</feature>
<feature type="compositionally biased region" description="Polar residues" evidence="1">
    <location>
        <begin position="1339"/>
        <end position="1348"/>
    </location>
</feature>
<keyword evidence="3" id="KW-1185">Reference proteome</keyword>
<feature type="region of interest" description="Disordered" evidence="1">
    <location>
        <begin position="173"/>
        <end position="251"/>
    </location>
</feature>
<gene>
    <name evidence="2" type="ORF">CHLRE_12g515901v5</name>
</gene>
<dbReference type="PaxDb" id="3055-EDO96508"/>
<feature type="region of interest" description="Disordered" evidence="1">
    <location>
        <begin position="508"/>
        <end position="527"/>
    </location>
</feature>
<feature type="region of interest" description="Disordered" evidence="1">
    <location>
        <begin position="1"/>
        <end position="140"/>
    </location>
</feature>
<feature type="region of interest" description="Disordered" evidence="1">
    <location>
        <begin position="1176"/>
        <end position="1235"/>
    </location>
</feature>
<accession>A0A2K3D3R3</accession>